<sequence>MHEGHSQQAADTQRMAQAFNLVAKAAVWAHRSAFTTFDTERCRPMSAQQPPAETELRRPSTHAQPIATDLMPASFGNLPWRIADVGIIGAADA</sequence>
<keyword evidence="2" id="KW-1185">Reference proteome</keyword>
<dbReference type="AlphaFoldDB" id="A0A8B4S496"/>
<gene>
    <name evidence="1" type="ORF">NCTC10698_03193</name>
</gene>
<evidence type="ECO:0000313" key="2">
    <source>
        <dbReference type="Proteomes" id="UP000255070"/>
    </source>
</evidence>
<dbReference type="Proteomes" id="UP000255070">
    <property type="component" value="Unassembled WGS sequence"/>
</dbReference>
<proteinExistence type="predicted"/>
<name>A0A8B4S496_COMTE</name>
<dbReference type="RefSeq" id="WP_003075733.1">
    <property type="nucleotide sequence ID" value="NZ_CAUQEQ010000005.1"/>
</dbReference>
<comment type="caution">
    <text evidence="1">The sequence shown here is derived from an EMBL/GenBank/DDBJ whole genome shotgun (WGS) entry which is preliminary data.</text>
</comment>
<accession>A0A8B4S496</accession>
<dbReference type="GeneID" id="63998697"/>
<dbReference type="EMBL" id="UFXL01000001">
    <property type="protein sequence ID" value="SUY78279.1"/>
    <property type="molecule type" value="Genomic_DNA"/>
</dbReference>
<reference evidence="1 2" key="1">
    <citation type="submission" date="2018-06" db="EMBL/GenBank/DDBJ databases">
        <authorList>
            <consortium name="Pathogen Informatics"/>
            <person name="Doyle S."/>
        </authorList>
    </citation>
    <scope>NUCLEOTIDE SEQUENCE [LARGE SCALE GENOMIC DNA]</scope>
    <source>
        <strain evidence="1 2">NCTC10698</strain>
    </source>
</reference>
<organism evidence="1 2">
    <name type="scientific">Comamonas testosteroni</name>
    <name type="common">Pseudomonas testosteroni</name>
    <dbReference type="NCBI Taxonomy" id="285"/>
    <lineage>
        <taxon>Bacteria</taxon>
        <taxon>Pseudomonadati</taxon>
        <taxon>Pseudomonadota</taxon>
        <taxon>Betaproteobacteria</taxon>
        <taxon>Burkholderiales</taxon>
        <taxon>Comamonadaceae</taxon>
        <taxon>Comamonas</taxon>
    </lineage>
</organism>
<protein>
    <submittedName>
        <fullName evidence="1">Uncharacterized protein</fullName>
    </submittedName>
</protein>
<evidence type="ECO:0000313" key="1">
    <source>
        <dbReference type="EMBL" id="SUY78279.1"/>
    </source>
</evidence>